<organism evidence="1 2">
    <name type="scientific">Flavobacterium procerum</name>
    <dbReference type="NCBI Taxonomy" id="1455569"/>
    <lineage>
        <taxon>Bacteria</taxon>
        <taxon>Pseudomonadati</taxon>
        <taxon>Bacteroidota</taxon>
        <taxon>Flavobacteriia</taxon>
        <taxon>Flavobacteriales</taxon>
        <taxon>Flavobacteriaceae</taxon>
        <taxon>Flavobacterium</taxon>
    </lineage>
</organism>
<keyword evidence="2" id="KW-1185">Reference proteome</keyword>
<name>A0ABV6BVM8_9FLAO</name>
<comment type="caution">
    <text evidence="1">The sequence shown here is derived from an EMBL/GenBank/DDBJ whole genome shotgun (WGS) entry which is preliminary data.</text>
</comment>
<evidence type="ECO:0008006" key="3">
    <source>
        <dbReference type="Google" id="ProtNLM"/>
    </source>
</evidence>
<evidence type="ECO:0000313" key="1">
    <source>
        <dbReference type="EMBL" id="MFC0079479.1"/>
    </source>
</evidence>
<dbReference type="PROSITE" id="PS51257">
    <property type="entry name" value="PROKAR_LIPOPROTEIN"/>
    <property type="match status" value="1"/>
</dbReference>
<dbReference type="RefSeq" id="WP_379687114.1">
    <property type="nucleotide sequence ID" value="NZ_JBHLYW010000022.1"/>
</dbReference>
<proteinExistence type="predicted"/>
<gene>
    <name evidence="1" type="ORF">ACFFLS_20700</name>
</gene>
<evidence type="ECO:0000313" key="2">
    <source>
        <dbReference type="Proteomes" id="UP001589734"/>
    </source>
</evidence>
<protein>
    <recommendedName>
        <fullName evidence="3">DUF2314 domain-containing protein</fullName>
    </recommendedName>
</protein>
<reference evidence="1 2" key="1">
    <citation type="submission" date="2024-09" db="EMBL/GenBank/DDBJ databases">
        <authorList>
            <person name="Sun Q."/>
            <person name="Mori K."/>
        </authorList>
    </citation>
    <scope>NUCLEOTIDE SEQUENCE [LARGE SCALE GENOMIC DNA]</scope>
    <source>
        <strain evidence="1 2">CGMCC 1.12926</strain>
    </source>
</reference>
<dbReference type="EMBL" id="JBHLYW010000022">
    <property type="protein sequence ID" value="MFC0079479.1"/>
    <property type="molecule type" value="Genomic_DNA"/>
</dbReference>
<dbReference type="Proteomes" id="UP001589734">
    <property type="component" value="Unassembled WGS sequence"/>
</dbReference>
<sequence length="253" mass="29271">MKFFYVPVLLLLLASCNQKEKNDSAANRDSIKIKPASKPTVVQSKFKSALKPGEDLEIHKIYSDVVEFVDYNTDFDYYFIDVKKNGELIGLNTNSDDIAFNRGDILEVKWKIDSIFIAGDGGTLEFTEWLVDAKKIKDGNVTLFKKKHPKPIKIYEGENDSLSDSYKSYIYTIIEYYLANTDNEVLKENLKDPIINLIYWIEDGEKNGRSYTVIKISDDLENHSNIIQSLYFDNESRKLYEYDSSNDKLIEFK</sequence>
<accession>A0ABV6BVM8</accession>